<proteinExistence type="predicted"/>
<accession>A0A384ZS13</accession>
<dbReference type="KEGG" id="vg:55608505"/>
<sequence length="164" mass="18160">MSNFAVGFLVLLSLVALGYLLAVTGVWLKNVCFPYYMKEGVGVTMPFDRNAADDLRVFDLHGQVLVSQRLVYKGGRDSSWEDDGPKLAEMVLKSKGEVSNTVRLVIKNSYGLWAVQIPSKHWIKVGDVVNITKGVVSKEMSQGLVINSYPIMYYVKSQAGVIEP</sequence>
<evidence type="ECO:0000313" key="1">
    <source>
        <dbReference type="EMBL" id="AXC34427.1"/>
    </source>
</evidence>
<keyword evidence="2" id="KW-1185">Reference proteome</keyword>
<dbReference type="RefSeq" id="YP_009838273.1">
    <property type="nucleotide sequence ID" value="NC_048709.1"/>
</dbReference>
<reference evidence="1 2" key="1">
    <citation type="submission" date="2018-05" db="EMBL/GenBank/DDBJ databases">
        <title>The genome of Vibrio coralliilyticus phage YC.</title>
        <authorList>
            <person name="Benler S."/>
        </authorList>
    </citation>
    <scope>NUCLEOTIDE SEQUENCE [LARGE SCALE GENOMIC DNA]</scope>
</reference>
<organism evidence="1 2">
    <name type="scientific">Vibrio phage YC</name>
    <dbReference type="NCBI Taxonomy" id="2267403"/>
    <lineage>
        <taxon>Viruses</taxon>
        <taxon>Duplodnaviria</taxon>
        <taxon>Heunggongvirae</taxon>
        <taxon>Uroviricota</taxon>
        <taxon>Caudoviricetes</taxon>
        <taxon>Pantevenvirales</taxon>
        <taxon>Ackermannviridae</taxon>
        <taxon>Campanilevirus</taxon>
        <taxon>Campanilevirus YC</taxon>
    </lineage>
</organism>
<protein>
    <submittedName>
        <fullName evidence="1">Uncharacterized protein</fullName>
    </submittedName>
</protein>
<dbReference type="EMBL" id="MH375644">
    <property type="protein sequence ID" value="AXC34427.1"/>
    <property type="molecule type" value="Genomic_DNA"/>
</dbReference>
<dbReference type="Proteomes" id="UP000260311">
    <property type="component" value="Segment"/>
</dbReference>
<evidence type="ECO:0000313" key="2">
    <source>
        <dbReference type="Proteomes" id="UP000260311"/>
    </source>
</evidence>
<dbReference type="GeneID" id="55608505"/>
<name>A0A384ZS13_9CAUD</name>